<feature type="domain" description="Pyridoxamine 5'-phosphate oxidase N-terminal" evidence="8">
    <location>
        <begin position="29"/>
        <end position="144"/>
    </location>
</feature>
<keyword evidence="4 6" id="KW-0560">Oxidoreductase</keyword>
<comment type="similarity">
    <text evidence="1 6">Belongs to the pyridoxamine 5'-phosphate oxidase family.</text>
</comment>
<evidence type="ECO:0000313" key="11">
    <source>
        <dbReference type="Proteomes" id="UP000736856"/>
    </source>
</evidence>
<dbReference type="InterPro" id="IPR011576">
    <property type="entry name" value="Pyridox_Oxase_N"/>
</dbReference>
<dbReference type="Proteomes" id="UP000736856">
    <property type="component" value="Unassembled WGS sequence"/>
</dbReference>
<dbReference type="Pfam" id="PF10590">
    <property type="entry name" value="PNP_phzG_C"/>
    <property type="match status" value="1"/>
</dbReference>
<dbReference type="GO" id="GO:0008615">
    <property type="term" value="P:pyridoxine biosynthetic process"/>
    <property type="evidence" value="ECO:0007669"/>
    <property type="project" value="UniProtKB-UniRule"/>
</dbReference>
<evidence type="ECO:0000259" key="9">
    <source>
        <dbReference type="Pfam" id="PF10590"/>
    </source>
</evidence>
<dbReference type="PANTHER" id="PTHR10851">
    <property type="entry name" value="PYRIDOXINE-5-PHOSPHATE OXIDASE"/>
    <property type="match status" value="1"/>
</dbReference>
<evidence type="ECO:0000259" key="8">
    <source>
        <dbReference type="Pfam" id="PF01243"/>
    </source>
</evidence>
<feature type="binding site" evidence="6 7">
    <location>
        <position position="182"/>
    </location>
    <ligand>
        <name>FMN</name>
        <dbReference type="ChEBI" id="CHEBI:58210"/>
    </ligand>
</feature>
<feature type="binding site" evidence="6 7">
    <location>
        <begin position="127"/>
        <end position="128"/>
    </location>
    <ligand>
        <name>FMN</name>
        <dbReference type="ChEBI" id="CHEBI:58210"/>
    </ligand>
</feature>
<feature type="binding site" evidence="6">
    <location>
        <position position="118"/>
    </location>
    <ligand>
        <name>substrate</name>
    </ligand>
</feature>
<dbReference type="PROSITE" id="PS01064">
    <property type="entry name" value="PYRIDOX_OXIDASE"/>
    <property type="match status" value="1"/>
</dbReference>
<gene>
    <name evidence="6 10" type="primary">pdxH</name>
    <name evidence="10" type="ORF">EU981_04695</name>
</gene>
<reference evidence="10" key="1">
    <citation type="submission" date="2019-02" db="EMBL/GenBank/DDBJ databases">
        <title>A novel Candidatus Liberibacter species associated with the New Zealand native fuchsia psyllid, Ctenarytaina fuchsiae.</title>
        <authorList>
            <person name="Thompson S.M."/>
            <person name="Jorgensen N."/>
            <person name="David C."/>
            <person name="Bulman S.R."/>
            <person name="Smith G.R."/>
        </authorList>
    </citation>
    <scope>NUCLEOTIDE SEQUENCE</scope>
    <source>
        <strain evidence="10">Oxford</strain>
    </source>
</reference>
<feature type="binding site" evidence="6 7">
    <location>
        <position position="92"/>
    </location>
    <ligand>
        <name>FMN</name>
        <dbReference type="ChEBI" id="CHEBI:58210"/>
    </ligand>
</feature>
<evidence type="ECO:0000313" key="10">
    <source>
        <dbReference type="EMBL" id="MBL0849352.1"/>
    </source>
</evidence>
<feature type="binding site" evidence="6 7">
    <location>
        <position position="70"/>
    </location>
    <ligand>
        <name>FMN</name>
        <dbReference type="ChEBI" id="CHEBI:58210"/>
    </ligand>
</feature>
<feature type="binding site" evidence="6">
    <location>
        <position position="114"/>
    </location>
    <ligand>
        <name>substrate</name>
    </ligand>
</feature>
<comment type="cofactor">
    <cofactor evidence="6 7">
        <name>FMN</name>
        <dbReference type="ChEBI" id="CHEBI:58210"/>
    </cofactor>
    <text evidence="6 7">Binds 1 FMN per subunit.</text>
</comment>
<sequence length="201" mass="23564">MERDSGVNDDVILALFSEWMEKAQYSEPSDPNAAILSTVDGNGFPNARVVLIKQFDKDGFVFYTNSKSCKGQELTENPKAAICFHWKSLCRQVRLRGLVEKCSDSKSDHYYNSRPRGSQIGAWASKQSEKMESIDLLKESMEKYSTLYESQVVPRPAWWCGFRIRPFSVEFWHERPYRLHERIIFVRRNNTETWERSMLYP</sequence>
<name>A0A937AKK4_9HYPH</name>
<feature type="binding site" evidence="6 7">
    <location>
        <begin position="63"/>
        <end position="64"/>
    </location>
    <ligand>
        <name>FMN</name>
        <dbReference type="ChEBI" id="CHEBI:58210"/>
    </ligand>
</feature>
<dbReference type="AlphaFoldDB" id="A0A937AKK4"/>
<evidence type="ECO:0000256" key="6">
    <source>
        <dbReference type="HAMAP-Rule" id="MF_01629"/>
    </source>
</evidence>
<dbReference type="Gene3D" id="2.30.110.10">
    <property type="entry name" value="Electron Transport, Fmn-binding Protein, Chain A"/>
    <property type="match status" value="1"/>
</dbReference>
<keyword evidence="2 6" id="KW-0285">Flavoprotein</keyword>
<dbReference type="PANTHER" id="PTHR10851:SF0">
    <property type="entry name" value="PYRIDOXINE-5'-PHOSPHATE OXIDASE"/>
    <property type="match status" value="1"/>
</dbReference>
<keyword evidence="5 6" id="KW-0664">Pyridoxine biosynthesis</keyword>
<feature type="binding site" evidence="6 7">
    <location>
        <position position="172"/>
    </location>
    <ligand>
        <name>FMN</name>
        <dbReference type="ChEBI" id="CHEBI:58210"/>
    </ligand>
</feature>
<dbReference type="PIRSF" id="PIRSF000190">
    <property type="entry name" value="Pyd_amn-ph_oxd"/>
    <property type="match status" value="1"/>
</dbReference>
<dbReference type="InterPro" id="IPR019740">
    <property type="entry name" value="Pyridox_Oxase_CS"/>
</dbReference>
<feature type="binding site" evidence="6">
    <location>
        <begin position="178"/>
        <end position="180"/>
    </location>
    <ligand>
        <name>substrate</name>
    </ligand>
</feature>
<comment type="pathway">
    <text evidence="6">Cofactor metabolism; pyridoxal 5'-phosphate salvage; pyridoxal 5'-phosphate from pyridoxamine 5'-phosphate: step 1/1.</text>
</comment>
<comment type="caution">
    <text evidence="10">The sequence shown here is derived from an EMBL/GenBank/DDBJ whole genome shotgun (WGS) entry which is preliminary data.</text>
</comment>
<dbReference type="InterPro" id="IPR012349">
    <property type="entry name" value="Split_barrel_FMN-bd"/>
</dbReference>
<feature type="binding site" evidence="6 7">
    <location>
        <begin position="48"/>
        <end position="53"/>
    </location>
    <ligand>
        <name>FMN</name>
        <dbReference type="ChEBI" id="CHEBI:58210"/>
    </ligand>
</feature>
<keyword evidence="3 6" id="KW-0288">FMN</keyword>
<evidence type="ECO:0000256" key="5">
    <source>
        <dbReference type="ARBA" id="ARBA00023096"/>
    </source>
</evidence>
<dbReference type="EC" id="1.4.3.5" evidence="6"/>
<dbReference type="NCBIfam" id="TIGR00558">
    <property type="entry name" value="pdxH"/>
    <property type="match status" value="1"/>
</dbReference>
<comment type="catalytic activity">
    <reaction evidence="6">
        <text>pyridoxine 5'-phosphate + O2 = pyridoxal 5'-phosphate + H2O2</text>
        <dbReference type="Rhea" id="RHEA:15149"/>
        <dbReference type="ChEBI" id="CHEBI:15379"/>
        <dbReference type="ChEBI" id="CHEBI:16240"/>
        <dbReference type="ChEBI" id="CHEBI:58589"/>
        <dbReference type="ChEBI" id="CHEBI:597326"/>
        <dbReference type="EC" id="1.4.3.5"/>
    </reaction>
</comment>
<comment type="catalytic activity">
    <reaction evidence="6">
        <text>pyridoxamine 5'-phosphate + O2 + H2O = pyridoxal 5'-phosphate + H2O2 + NH4(+)</text>
        <dbReference type="Rhea" id="RHEA:15817"/>
        <dbReference type="ChEBI" id="CHEBI:15377"/>
        <dbReference type="ChEBI" id="CHEBI:15379"/>
        <dbReference type="ChEBI" id="CHEBI:16240"/>
        <dbReference type="ChEBI" id="CHEBI:28938"/>
        <dbReference type="ChEBI" id="CHEBI:58451"/>
        <dbReference type="ChEBI" id="CHEBI:597326"/>
        <dbReference type="EC" id="1.4.3.5"/>
    </reaction>
</comment>
<evidence type="ECO:0000256" key="3">
    <source>
        <dbReference type="ARBA" id="ARBA00022643"/>
    </source>
</evidence>
<feature type="binding site" evidence="6">
    <location>
        <position position="53"/>
    </location>
    <ligand>
        <name>substrate</name>
    </ligand>
</feature>
<dbReference type="EMBL" id="SEOL01000012">
    <property type="protein sequence ID" value="MBL0849352.1"/>
    <property type="molecule type" value="Genomic_DNA"/>
</dbReference>
<evidence type="ECO:0000256" key="2">
    <source>
        <dbReference type="ARBA" id="ARBA00022630"/>
    </source>
</evidence>
<dbReference type="NCBIfam" id="NF004231">
    <property type="entry name" value="PRK05679.1"/>
    <property type="match status" value="1"/>
</dbReference>
<feature type="binding site" evidence="6">
    <location>
        <position position="110"/>
    </location>
    <ligand>
        <name>substrate</name>
    </ligand>
</feature>
<comment type="caution">
    <text evidence="6">Lacks conserved residue(s) required for the propagation of feature annotation.</text>
</comment>
<evidence type="ECO:0000256" key="4">
    <source>
        <dbReference type="ARBA" id="ARBA00023002"/>
    </source>
</evidence>
<evidence type="ECO:0000256" key="1">
    <source>
        <dbReference type="ARBA" id="ARBA00007301"/>
    </source>
</evidence>
<feature type="domain" description="Pyridoxine 5'-phosphate oxidase dimerisation C-terminal" evidence="9">
    <location>
        <begin position="159"/>
        <end position="201"/>
    </location>
</feature>
<accession>A0A937AKK4</accession>
<organism evidence="10 11">
    <name type="scientific">Candidatus Liberibacter ctenarytainae</name>
    <dbReference type="NCBI Taxonomy" id="2020335"/>
    <lineage>
        <taxon>Bacteria</taxon>
        <taxon>Pseudomonadati</taxon>
        <taxon>Pseudomonadota</taxon>
        <taxon>Alphaproteobacteria</taxon>
        <taxon>Hyphomicrobiales</taxon>
        <taxon>Rhizobiaceae</taxon>
        <taxon>Liberibacter</taxon>
    </lineage>
</organism>
<comment type="subunit">
    <text evidence="6">Homodimer.</text>
</comment>
<dbReference type="GO" id="GO:0010181">
    <property type="term" value="F:FMN binding"/>
    <property type="evidence" value="ECO:0007669"/>
    <property type="project" value="UniProtKB-UniRule"/>
</dbReference>
<dbReference type="HAMAP" id="MF_01629">
    <property type="entry name" value="PdxH"/>
    <property type="match status" value="1"/>
</dbReference>
<dbReference type="InterPro" id="IPR000659">
    <property type="entry name" value="Pyridox_Oxase"/>
</dbReference>
<dbReference type="GO" id="GO:0004733">
    <property type="term" value="F:pyridoxamine phosphate oxidase activity"/>
    <property type="evidence" value="ECO:0007669"/>
    <property type="project" value="UniProtKB-UniRule"/>
</dbReference>
<comment type="function">
    <text evidence="6">Catalyzes the oxidation of either pyridoxine 5'-phosphate (PNP) or pyridoxamine 5'-phosphate (PMP) into pyridoxal 5'-phosphate (PLP).</text>
</comment>
<dbReference type="SUPFAM" id="SSF50475">
    <property type="entry name" value="FMN-binding split barrel"/>
    <property type="match status" value="1"/>
</dbReference>
<protein>
    <recommendedName>
        <fullName evidence="6">Pyridoxine/pyridoxamine 5'-phosphate oxidase</fullName>
        <ecNumber evidence="6">1.4.3.5</ecNumber>
    </recommendedName>
    <alternativeName>
        <fullName evidence="6">PNP/PMP oxidase</fullName>
        <shortName evidence="6">PNPOx</shortName>
    </alternativeName>
    <alternativeName>
        <fullName evidence="6">Pyridoxal 5'-phosphate synthase</fullName>
    </alternativeName>
</protein>
<dbReference type="Pfam" id="PF01243">
    <property type="entry name" value="PNPOx_N"/>
    <property type="match status" value="1"/>
</dbReference>
<dbReference type="InterPro" id="IPR019576">
    <property type="entry name" value="Pyridoxamine_oxidase_dimer_C"/>
</dbReference>
<proteinExistence type="inferred from homology"/>
<evidence type="ECO:0000256" key="7">
    <source>
        <dbReference type="PIRSR" id="PIRSR000190-2"/>
    </source>
</evidence>
<comment type="pathway">
    <text evidence="6">Cofactor metabolism; pyridoxal 5'-phosphate salvage; pyridoxal 5'-phosphate from pyridoxine 5'-phosphate: step 1/1.</text>
</comment>